<evidence type="ECO:0000256" key="1">
    <source>
        <dbReference type="SAM" id="MobiDB-lite"/>
    </source>
</evidence>
<comment type="caution">
    <text evidence="2">The sequence shown here is derived from an EMBL/GenBank/DDBJ whole genome shotgun (WGS) entry which is preliminary data.</text>
</comment>
<reference evidence="2" key="1">
    <citation type="submission" date="2020-06" db="EMBL/GenBank/DDBJ databases">
        <authorList>
            <consortium name="Plant Systems Biology data submission"/>
        </authorList>
    </citation>
    <scope>NUCLEOTIDE SEQUENCE</scope>
    <source>
        <strain evidence="2">D6</strain>
    </source>
</reference>
<feature type="region of interest" description="Disordered" evidence="1">
    <location>
        <begin position="29"/>
        <end position="52"/>
    </location>
</feature>
<feature type="compositionally biased region" description="Basic residues" evidence="1">
    <location>
        <begin position="183"/>
        <end position="198"/>
    </location>
</feature>
<dbReference type="AlphaFoldDB" id="A0A9N8DWL1"/>
<feature type="compositionally biased region" description="Low complexity" evidence="1">
    <location>
        <begin position="171"/>
        <end position="182"/>
    </location>
</feature>
<feature type="region of interest" description="Disordered" evidence="1">
    <location>
        <begin position="166"/>
        <end position="203"/>
    </location>
</feature>
<sequence length="275" mass="30790">MIVLELIAIKGVMSLSQHLRNRQRLQEVQDVDNEKDDDDDEEQTLLTTASTLPSTKATTRGSLLVEHLERQQKDELDSLWLAADDGQSDLVSVISSSLESSLSLASSRAHCSFRPADSICFQDMEDQVLEQLDLSNRDTYDLTKRVRRGNEEEDLHVAIQAAIVARENEQQRQSTTSSQGSRRIARIPRAARTRRKGSNKNLKSFLQDRLGTMARNTKVMEGFVQERVDTFARNVETLSMAVKGECDVSVPPITAERNNDGRRKGTRSNDTGGNS</sequence>
<feature type="compositionally biased region" description="Acidic residues" evidence="1">
    <location>
        <begin position="29"/>
        <end position="43"/>
    </location>
</feature>
<keyword evidence="3" id="KW-1185">Reference proteome</keyword>
<protein>
    <submittedName>
        <fullName evidence="2">Uncharacterized protein</fullName>
    </submittedName>
</protein>
<dbReference type="EMBL" id="CAICTM010000348">
    <property type="protein sequence ID" value="CAB9508499.1"/>
    <property type="molecule type" value="Genomic_DNA"/>
</dbReference>
<organism evidence="2 3">
    <name type="scientific">Seminavis robusta</name>
    <dbReference type="NCBI Taxonomy" id="568900"/>
    <lineage>
        <taxon>Eukaryota</taxon>
        <taxon>Sar</taxon>
        <taxon>Stramenopiles</taxon>
        <taxon>Ochrophyta</taxon>
        <taxon>Bacillariophyta</taxon>
        <taxon>Bacillariophyceae</taxon>
        <taxon>Bacillariophycidae</taxon>
        <taxon>Naviculales</taxon>
        <taxon>Naviculaceae</taxon>
        <taxon>Seminavis</taxon>
    </lineage>
</organism>
<evidence type="ECO:0000313" key="3">
    <source>
        <dbReference type="Proteomes" id="UP001153069"/>
    </source>
</evidence>
<feature type="region of interest" description="Disordered" evidence="1">
    <location>
        <begin position="251"/>
        <end position="275"/>
    </location>
</feature>
<proteinExistence type="predicted"/>
<gene>
    <name evidence="2" type="ORF">SEMRO_349_G123560.1</name>
</gene>
<dbReference type="Proteomes" id="UP001153069">
    <property type="component" value="Unassembled WGS sequence"/>
</dbReference>
<name>A0A9N8DWL1_9STRA</name>
<accession>A0A9N8DWL1</accession>
<evidence type="ECO:0000313" key="2">
    <source>
        <dbReference type="EMBL" id="CAB9508499.1"/>
    </source>
</evidence>